<feature type="region of interest" description="Disordered" evidence="1">
    <location>
        <begin position="47"/>
        <end position="76"/>
    </location>
</feature>
<evidence type="ECO:0000313" key="3">
    <source>
        <dbReference type="Proteomes" id="UP000005778"/>
    </source>
</evidence>
<evidence type="ECO:0000256" key="1">
    <source>
        <dbReference type="SAM" id="MobiDB-lite"/>
    </source>
</evidence>
<name>I5B2V2_9BACT</name>
<evidence type="ECO:0008006" key="4">
    <source>
        <dbReference type="Google" id="ProtNLM"/>
    </source>
</evidence>
<gene>
    <name evidence="2" type="ORF">DespoDRAFT_01909</name>
</gene>
<evidence type="ECO:0000313" key="2">
    <source>
        <dbReference type="EMBL" id="EIM63815.1"/>
    </source>
</evidence>
<dbReference type="STRING" id="879212.DespoDRAFT_01909"/>
<dbReference type="InterPro" id="IPR010727">
    <property type="entry name" value="DUF1302"/>
</dbReference>
<keyword evidence="3" id="KW-1185">Reference proteome</keyword>
<dbReference type="AlphaFoldDB" id="I5B2V2"/>
<dbReference type="EMBL" id="CM001488">
    <property type="protein sequence ID" value="EIM63815.1"/>
    <property type="molecule type" value="Genomic_DNA"/>
</dbReference>
<dbReference type="Pfam" id="PF06980">
    <property type="entry name" value="DUF1302"/>
    <property type="match status" value="1"/>
</dbReference>
<protein>
    <recommendedName>
        <fullName evidence="4">Alginate export domain-containing protein</fullName>
    </recommendedName>
</protein>
<dbReference type="HOGENOM" id="CLU_031778_0_0_7"/>
<dbReference type="Proteomes" id="UP000005778">
    <property type="component" value="Chromosome"/>
</dbReference>
<reference evidence="2 3" key="1">
    <citation type="submission" date="2011-09" db="EMBL/GenBank/DDBJ databases">
        <authorList>
            <consortium name="US DOE Joint Genome Institute (JGI-PGF)"/>
            <person name="Lucas S."/>
            <person name="Han J."/>
            <person name="Lapidus A."/>
            <person name="Cheng J.-F."/>
            <person name="Goodwin L."/>
            <person name="Pitluck S."/>
            <person name="Peters L."/>
            <person name="Land M.L."/>
            <person name="Hauser L."/>
            <person name="Orellana R."/>
            <person name="Lovley D."/>
            <person name="Woyke T.J."/>
        </authorList>
    </citation>
    <scope>NUCLEOTIDE SEQUENCE [LARGE SCALE GENOMIC DNA]</scope>
    <source>
        <strain evidence="2 3">2ac9</strain>
    </source>
</reference>
<organism evidence="2 3">
    <name type="scientific">Desulfobacter postgatei 2ac9</name>
    <dbReference type="NCBI Taxonomy" id="879212"/>
    <lineage>
        <taxon>Bacteria</taxon>
        <taxon>Pseudomonadati</taxon>
        <taxon>Thermodesulfobacteriota</taxon>
        <taxon>Desulfobacteria</taxon>
        <taxon>Desulfobacterales</taxon>
        <taxon>Desulfobacteraceae</taxon>
        <taxon>Desulfobacter</taxon>
    </lineage>
</organism>
<proteinExistence type="predicted"/>
<reference evidence="2 3" key="2">
    <citation type="submission" date="2012-02" db="EMBL/GenBank/DDBJ databases">
        <title>Improved High-Quality Draft sequence of Desulfobacter postgatei 2ac9.</title>
        <authorList>
            <consortium name="US DOE Joint Genome Institute"/>
            <person name="Lucas S."/>
            <person name="Han J."/>
            <person name="Lapidus A."/>
            <person name="Cheng J.-F."/>
            <person name="Goodwin L."/>
            <person name="Pitluck S."/>
            <person name="Peters L."/>
            <person name="Ovchinnikova G."/>
            <person name="Held B."/>
            <person name="Detter J.C."/>
            <person name="Han C."/>
            <person name="Tapia R."/>
            <person name="Land M."/>
            <person name="Hauser L."/>
            <person name="Kyrpides N."/>
            <person name="Ivanova N."/>
            <person name="Pagani I."/>
            <person name="Orellana R."/>
            <person name="Lovley D."/>
            <person name="Woyke T."/>
        </authorList>
    </citation>
    <scope>NUCLEOTIDE SEQUENCE [LARGE SCALE GENOMIC DNA]</scope>
    <source>
        <strain evidence="2 3">2ac9</strain>
    </source>
</reference>
<sequence>MPLLSRYRYGFFILSSFIFLFFLCPQSAFCFNPIMICQSTDSTQSQSVKSLEEGDERTDDTSNPWAGESSRDSDKDEGLFKLSGEVHNKFAHDVSEDNNSEDDMINHFQVRIGTRLVHGDRWRAVLFVDADYFSYGNDGDWKEDADIRLGEAYLNFRGDGFNMKIGNQIIRWGKTDAYSPLDNLNPEDFRDDLSGRREDRKRPIPMASMEVYAGNLTISGVFVPFFVKSEYDLIGTDWAVFGRADGIPLMEEDPSDSLGNSEGGIRLSGIVERLDWALSWLSAREDLPTPDTLLHLPVGFPLSAGNLTTSQLAYFLNATGKSVLLIHDRQNIFGFEFETTLDSFGVRGDLAYIDHTSYFTRDLERIRKPVFQAMAGIDYSGVNDWYANFQVLISRIRDYETRIVWAKETTRAINGTLWKDFFNGDLRVECRYYYDLSGDATVLTPKVRLSFWTPVIFEIGGEWFDGTEETIPGRFQNNDQVYLTAEIKF</sequence>
<dbReference type="eggNOG" id="COG3103">
    <property type="taxonomic scope" value="Bacteria"/>
</dbReference>
<accession>I5B2V2</accession>